<evidence type="ECO:0000313" key="2">
    <source>
        <dbReference type="Proteomes" id="UP000249464"/>
    </source>
</evidence>
<accession>A0A2X0NUT3</accession>
<dbReference type="EMBL" id="FQNC01000020">
    <property type="protein sequence ID" value="SGY26771.1"/>
    <property type="molecule type" value="Genomic_DNA"/>
</dbReference>
<organism evidence="1 2">
    <name type="scientific">Microbotryum silenes-dioicae</name>
    <dbReference type="NCBI Taxonomy" id="796604"/>
    <lineage>
        <taxon>Eukaryota</taxon>
        <taxon>Fungi</taxon>
        <taxon>Dikarya</taxon>
        <taxon>Basidiomycota</taxon>
        <taxon>Pucciniomycotina</taxon>
        <taxon>Microbotryomycetes</taxon>
        <taxon>Microbotryales</taxon>
        <taxon>Microbotryaceae</taxon>
        <taxon>Microbotryum</taxon>
    </lineage>
</organism>
<protein>
    <submittedName>
        <fullName evidence="1">BQ5605_C018g08781 protein</fullName>
    </submittedName>
</protein>
<keyword evidence="2" id="KW-1185">Reference proteome</keyword>
<gene>
    <name evidence="1" type="primary">BQ5605_C018g08781</name>
    <name evidence="1" type="ORF">BQ5605_C018G08781</name>
</gene>
<name>A0A2X0NUT3_9BASI</name>
<dbReference type="Proteomes" id="UP000249464">
    <property type="component" value="Unassembled WGS sequence"/>
</dbReference>
<sequence>MPPLRASEPWHFEPKDTEPVSYLADLDRTLNGIRTKTCQGLVVLDPKEREPMMRPMLKQRNAFYSTPLRQQMKACQVV</sequence>
<proteinExistence type="predicted"/>
<dbReference type="AlphaFoldDB" id="A0A2X0NUT3"/>
<reference evidence="1 2" key="1">
    <citation type="submission" date="2016-11" db="EMBL/GenBank/DDBJ databases">
        <authorList>
            <person name="Jaros S."/>
            <person name="Januszkiewicz K."/>
            <person name="Wedrychowicz H."/>
        </authorList>
    </citation>
    <scope>NUCLEOTIDE SEQUENCE [LARGE SCALE GENOMIC DNA]</scope>
</reference>
<evidence type="ECO:0000313" key="1">
    <source>
        <dbReference type="EMBL" id="SGY26771.1"/>
    </source>
</evidence>